<proteinExistence type="predicted"/>
<sequence>ADEGYIVGYSASNKAYTVYNVPNKRVEETTNLRFLKEKPYVQGLGHECSTDSFVADEPTTRFLSPSDLGNYDPSPGIFSSSSYDDKFGAA</sequence>
<accession>A0A699U070</accession>
<reference evidence="3" key="1">
    <citation type="journal article" date="2019" name="Sci. Rep.">
        <title>Draft genome of Tanacetum cinerariifolium, the natural source of mosquito coil.</title>
        <authorList>
            <person name="Yamashiro T."/>
            <person name="Shiraishi A."/>
            <person name="Satake H."/>
            <person name="Nakayama K."/>
        </authorList>
    </citation>
    <scope>NUCLEOTIDE SEQUENCE</scope>
</reference>
<feature type="region of interest" description="Disordered" evidence="1">
    <location>
        <begin position="64"/>
        <end position="90"/>
    </location>
</feature>
<evidence type="ECO:0000259" key="2">
    <source>
        <dbReference type="Pfam" id="PF25597"/>
    </source>
</evidence>
<dbReference type="AlphaFoldDB" id="A0A699U070"/>
<protein>
    <submittedName>
        <fullName evidence="3">Putative polyprotein</fullName>
    </submittedName>
</protein>
<evidence type="ECO:0000256" key="1">
    <source>
        <dbReference type="SAM" id="MobiDB-lite"/>
    </source>
</evidence>
<feature type="non-terminal residue" evidence="3">
    <location>
        <position position="90"/>
    </location>
</feature>
<dbReference type="InterPro" id="IPR057670">
    <property type="entry name" value="SH3_retrovirus"/>
</dbReference>
<gene>
    <name evidence="3" type="ORF">Tci_887666</name>
</gene>
<feature type="domain" description="Retroviral polymerase SH3-like" evidence="2">
    <location>
        <begin position="1"/>
        <end position="40"/>
    </location>
</feature>
<evidence type="ECO:0000313" key="3">
    <source>
        <dbReference type="EMBL" id="GFD15697.1"/>
    </source>
</evidence>
<dbReference type="Pfam" id="PF25597">
    <property type="entry name" value="SH3_retrovirus"/>
    <property type="match status" value="1"/>
</dbReference>
<name>A0A699U070_TANCI</name>
<comment type="caution">
    <text evidence="3">The sequence shown here is derived from an EMBL/GenBank/DDBJ whole genome shotgun (WGS) entry which is preliminary data.</text>
</comment>
<organism evidence="3">
    <name type="scientific">Tanacetum cinerariifolium</name>
    <name type="common">Dalmatian daisy</name>
    <name type="synonym">Chrysanthemum cinerariifolium</name>
    <dbReference type="NCBI Taxonomy" id="118510"/>
    <lineage>
        <taxon>Eukaryota</taxon>
        <taxon>Viridiplantae</taxon>
        <taxon>Streptophyta</taxon>
        <taxon>Embryophyta</taxon>
        <taxon>Tracheophyta</taxon>
        <taxon>Spermatophyta</taxon>
        <taxon>Magnoliopsida</taxon>
        <taxon>eudicotyledons</taxon>
        <taxon>Gunneridae</taxon>
        <taxon>Pentapetalae</taxon>
        <taxon>asterids</taxon>
        <taxon>campanulids</taxon>
        <taxon>Asterales</taxon>
        <taxon>Asteraceae</taxon>
        <taxon>Asteroideae</taxon>
        <taxon>Anthemideae</taxon>
        <taxon>Anthemidinae</taxon>
        <taxon>Tanacetum</taxon>
    </lineage>
</organism>
<feature type="non-terminal residue" evidence="3">
    <location>
        <position position="1"/>
    </location>
</feature>
<dbReference type="EMBL" id="BKCJ011288217">
    <property type="protein sequence ID" value="GFD15697.1"/>
    <property type="molecule type" value="Genomic_DNA"/>
</dbReference>